<evidence type="ECO:0000313" key="11">
    <source>
        <dbReference type="EMBL" id="KAL0069674.1"/>
    </source>
</evidence>
<reference evidence="11 12" key="1">
    <citation type="submission" date="2024-05" db="EMBL/GenBank/DDBJ databases">
        <title>A draft genome resource for the thread blight pathogen Marasmius tenuissimus strain MS-2.</title>
        <authorList>
            <person name="Yulfo-Soto G.E."/>
            <person name="Baruah I.K."/>
            <person name="Amoako-Attah I."/>
            <person name="Bukari Y."/>
            <person name="Meinhardt L.W."/>
            <person name="Bailey B.A."/>
            <person name="Cohen S.P."/>
        </authorList>
    </citation>
    <scope>NUCLEOTIDE SEQUENCE [LARGE SCALE GENOMIC DNA]</scope>
    <source>
        <strain evidence="11 12">MS-2</strain>
    </source>
</reference>
<feature type="region of interest" description="Disordered" evidence="9">
    <location>
        <begin position="174"/>
        <end position="200"/>
    </location>
</feature>
<feature type="domain" description="Xylanolytic transcriptional activator regulatory" evidence="10">
    <location>
        <begin position="397"/>
        <end position="469"/>
    </location>
</feature>
<dbReference type="CDD" id="cd12148">
    <property type="entry name" value="fungal_TF_MHR"/>
    <property type="match status" value="1"/>
</dbReference>
<dbReference type="InterPro" id="IPR000552">
    <property type="entry name" value="Ribosomal_eL44"/>
</dbReference>
<dbReference type="EMBL" id="JBBXMP010000011">
    <property type="protein sequence ID" value="KAL0069674.1"/>
    <property type="molecule type" value="Genomic_DNA"/>
</dbReference>
<dbReference type="Pfam" id="PF04082">
    <property type="entry name" value="Fungal_trans"/>
    <property type="match status" value="1"/>
</dbReference>
<name>A0ABR3A8J7_9AGAR</name>
<dbReference type="Pfam" id="PF00935">
    <property type="entry name" value="Ribosomal_L44"/>
    <property type="match status" value="1"/>
</dbReference>
<organism evidence="11 12">
    <name type="scientific">Marasmius tenuissimus</name>
    <dbReference type="NCBI Taxonomy" id="585030"/>
    <lineage>
        <taxon>Eukaryota</taxon>
        <taxon>Fungi</taxon>
        <taxon>Dikarya</taxon>
        <taxon>Basidiomycota</taxon>
        <taxon>Agaricomycotina</taxon>
        <taxon>Agaricomycetes</taxon>
        <taxon>Agaricomycetidae</taxon>
        <taxon>Agaricales</taxon>
        <taxon>Marasmiineae</taxon>
        <taxon>Marasmiaceae</taxon>
        <taxon>Marasmius</taxon>
    </lineage>
</organism>
<evidence type="ECO:0000313" key="12">
    <source>
        <dbReference type="Proteomes" id="UP001437256"/>
    </source>
</evidence>
<comment type="caution">
    <text evidence="11">The sequence shown here is derived from an EMBL/GenBank/DDBJ whole genome shotgun (WGS) entry which is preliminary data.</text>
</comment>
<dbReference type="InterPro" id="IPR053708">
    <property type="entry name" value="Ribosomal_LSU_eL42"/>
</dbReference>
<dbReference type="Proteomes" id="UP001437256">
    <property type="component" value="Unassembled WGS sequence"/>
</dbReference>
<evidence type="ECO:0000256" key="4">
    <source>
        <dbReference type="ARBA" id="ARBA00023274"/>
    </source>
</evidence>
<sequence length="568" mass="64522">MVNIPKTRRTYCKGKTCKKHTPHKVTQYKKGKDSLFAQGKRRYDRKQSGYGGQTKPVFHKKAKTTKKVVLRLECTVCKYKMQLSLKRCKHFELGGEKKTKGAALTFKRGPKQGLPSRKAFDAQALVNAILSTSKPFIIPEDPESVRQILVDLANYARTLGRQLSLTRGTFGGHDTSLTSAIDPPPSSSGTPEVKEETEVEDSIEQLTAELRQVVLTHEKRHIGKSSYYMLVQSAMDARRGPLGDFVRTKAMFDQRKRTEFWKPLPWQQTLRIKVPSFVFPDDDLLRDLVDLYFTRHNPFFPLLHRPTFERLITEGLHLHDRSFGATVLAVCAIASRQSNDPRALYEGTTSEHSLGWKYFRQIPLMRESFTEPPTLYDVQLCSLAVYFLQTASTPEAAWTIVGIGIRSAQEMSLHRKNFNSEKTGEEELWKRAFWILVAMDLFMGASMGRPRATNPSDFDCESPTECDDEHWENPDPSQAFVQPEGKPSVLSFFVTLLKLLDIVSFAQRTLYSAKKTDLWSGMGISGSDWKRKAVMEMDSALNKFVDEIPDHCTSHPPRMAAVTDVRAQ</sequence>
<evidence type="ECO:0000256" key="7">
    <source>
        <dbReference type="ARBA" id="ARBA00035340"/>
    </source>
</evidence>
<evidence type="ECO:0000256" key="1">
    <source>
        <dbReference type="ARBA" id="ARBA00009364"/>
    </source>
</evidence>
<evidence type="ECO:0000256" key="8">
    <source>
        <dbReference type="RuleBase" id="RU000666"/>
    </source>
</evidence>
<dbReference type="InterPro" id="IPR007219">
    <property type="entry name" value="XnlR_reg_dom"/>
</dbReference>
<evidence type="ECO:0000256" key="2">
    <source>
        <dbReference type="ARBA" id="ARBA00022980"/>
    </source>
</evidence>
<proteinExistence type="inferred from homology"/>
<comment type="similarity">
    <text evidence="1 8">Belongs to the eukaryotic ribosomal protein eL42 family.</text>
</comment>
<keyword evidence="3" id="KW-0539">Nucleus</keyword>
<keyword evidence="12" id="KW-1185">Reference proteome</keyword>
<evidence type="ECO:0000256" key="9">
    <source>
        <dbReference type="SAM" id="MobiDB-lite"/>
    </source>
</evidence>
<dbReference type="InterPro" id="IPR011332">
    <property type="entry name" value="Ribosomal_zn-bd"/>
</dbReference>
<accession>A0ABR3A8J7</accession>
<feature type="region of interest" description="Disordered" evidence="9">
    <location>
        <begin position="36"/>
        <end position="56"/>
    </location>
</feature>
<evidence type="ECO:0000259" key="10">
    <source>
        <dbReference type="SMART" id="SM00906"/>
    </source>
</evidence>
<dbReference type="SUPFAM" id="SSF57829">
    <property type="entry name" value="Zn-binding ribosomal proteins"/>
    <property type="match status" value="1"/>
</dbReference>
<gene>
    <name evidence="11" type="primary">GIN1_7</name>
    <name evidence="11" type="ORF">AAF712_003332</name>
</gene>
<keyword evidence="4 8" id="KW-0687">Ribonucleoprotein</keyword>
<dbReference type="SMART" id="SM00906">
    <property type="entry name" value="Fungal_trans"/>
    <property type="match status" value="1"/>
</dbReference>
<dbReference type="PANTHER" id="PTHR10369">
    <property type="entry name" value="60S RIBOSOMAL PROTEIN L36A/L44"/>
    <property type="match status" value="1"/>
</dbReference>
<dbReference type="PROSITE" id="PS01172">
    <property type="entry name" value="RIBOSOMAL_L44E"/>
    <property type="match status" value="1"/>
</dbReference>
<evidence type="ECO:0000256" key="3">
    <source>
        <dbReference type="ARBA" id="ARBA00023242"/>
    </source>
</evidence>
<dbReference type="Gene3D" id="3.10.450.80">
    <property type="match status" value="1"/>
</dbReference>
<keyword evidence="2 8" id="KW-0689">Ribosomal protein</keyword>
<evidence type="ECO:0000256" key="6">
    <source>
        <dbReference type="ARBA" id="ARBA00035236"/>
    </source>
</evidence>
<evidence type="ECO:0000256" key="5">
    <source>
        <dbReference type="ARBA" id="ARBA00029633"/>
    </source>
</evidence>
<protein>
    <recommendedName>
        <fullName evidence="6">Large ribosomal subunit protein eL42</fullName>
    </recommendedName>
    <alternativeName>
        <fullName evidence="5">60S ribosomal protein L41</fullName>
    </alternativeName>
    <alternativeName>
        <fullName evidence="7">60S ribosomal protein L44</fullName>
    </alternativeName>
</protein>